<dbReference type="SUPFAM" id="SSF82919">
    <property type="entry name" value="Zn-finger domain of Sec23/24"/>
    <property type="match status" value="1"/>
</dbReference>
<dbReference type="InterPro" id="IPR036465">
    <property type="entry name" value="vWFA_dom_sf"/>
</dbReference>
<evidence type="ECO:0000313" key="1">
    <source>
        <dbReference type="EMBL" id="CAI9928258.1"/>
    </source>
</evidence>
<reference evidence="1" key="1">
    <citation type="submission" date="2023-06" db="EMBL/GenBank/DDBJ databases">
        <authorList>
            <person name="Kurt Z."/>
        </authorList>
    </citation>
    <scope>NUCLEOTIDE SEQUENCE</scope>
</reference>
<sequence length="774" mass="89178">MQNLNRSIHVDDLLSSNNSTVKSNDKQSVWQTDEIYPQIKQQEDHMGLPYGLVFQPFVADPDVPKESKQEFAKCANCGAYVNMYCKIVNDYVQCCFCNKTVQTRQIPQSSVNDYAIQCRYYQNPLMLFVIDITEQSGFEMIKSHFRRHTFKNLMEQIEGLRVQFCFFGAQFHYIIPDPFQMLSFPEFTNYEFEVPLFTETYEIYKQLFNSSRFKTQLFNLDTDTRCSRMALEMASSIMLQSDQNPDQSCGGLVCYFIAFGPDELIDNVRDISDTANDHANIDCLQSFIPETRFDDLKNSIESNFAFHIFIQSNQFIDASNYEQLCRFGSFNYYQDENPSFEYQFGIALIEFEKSLVNINLKIVSKAYQIKEVYGKLLQVSENLFYAPFTNSKTFYSIAFGLNPKTKLSGPQYLQIQFVYTDFQKQCYMRIITVQMQTGDSSNSNKYHMTTKLVLLAQLAAQAAMPKIIKETDECLRISGGFIDVRDQLYNTLKLFINKQNFTISTISKNTTVLFKSIFSLMNSDLLRHNVPIDFRVLAMHNVRYGSLQKLINIISPITYICPLGGDTTKNYTGSPNVGLLSMKSKFAISNKITDNSIAVLLSQNLTQIVVVIDDLDENVSLDDSIYMADQYDNVPADTKKSSLSRSMSMAEDSYFDPYERKMSITNEIENKLNSFEITESIVSDENYLKRESSSDIEFSDSDQIQTIKRTKFKISNIMQQQNVKKAIDALRRSYQIDKRAVYVVQKSKHEGQIDCLMFEGGEQGLESFIQQMVE</sequence>
<organism evidence="1">
    <name type="scientific">Hexamita inflata</name>
    <dbReference type="NCBI Taxonomy" id="28002"/>
    <lineage>
        <taxon>Eukaryota</taxon>
        <taxon>Metamonada</taxon>
        <taxon>Diplomonadida</taxon>
        <taxon>Hexamitidae</taxon>
        <taxon>Hexamitinae</taxon>
        <taxon>Hexamita</taxon>
    </lineage>
</organism>
<dbReference type="GO" id="GO:0000149">
    <property type="term" value="F:SNARE binding"/>
    <property type="evidence" value="ECO:0007669"/>
    <property type="project" value="TreeGrafter"/>
</dbReference>
<dbReference type="GO" id="GO:0070971">
    <property type="term" value="C:endoplasmic reticulum exit site"/>
    <property type="evidence" value="ECO:0007669"/>
    <property type="project" value="TreeGrafter"/>
</dbReference>
<accession>A0AA86U222</accession>
<name>A0AA86U222_9EUKA</name>
<dbReference type="SUPFAM" id="SSF81995">
    <property type="entry name" value="beta-sandwich domain of Sec23/24"/>
    <property type="match status" value="1"/>
</dbReference>
<dbReference type="PANTHER" id="PTHR13803:SF4">
    <property type="entry name" value="SECRETORY 24CD, ISOFORM C"/>
    <property type="match status" value="1"/>
</dbReference>
<dbReference type="InterPro" id="IPR050550">
    <property type="entry name" value="SEC23_SEC24_subfamily"/>
</dbReference>
<comment type="caution">
    <text evidence="1">The sequence shown here is derived from an EMBL/GenBank/DDBJ whole genome shotgun (WGS) entry which is preliminary data.</text>
</comment>
<dbReference type="InterPro" id="IPR036174">
    <property type="entry name" value="Znf_Sec23_Sec24_sf"/>
</dbReference>
<dbReference type="GO" id="GO:0006886">
    <property type="term" value="P:intracellular protein transport"/>
    <property type="evidence" value="ECO:0007669"/>
    <property type="project" value="InterPro"/>
</dbReference>
<dbReference type="AlphaFoldDB" id="A0AA86U222"/>
<protein>
    <submittedName>
        <fullName evidence="1">Sec24</fullName>
    </submittedName>
</protein>
<dbReference type="Gene3D" id="3.40.20.10">
    <property type="entry name" value="Severin"/>
    <property type="match status" value="1"/>
</dbReference>
<dbReference type="InterPro" id="IPR029006">
    <property type="entry name" value="ADF-H/Gelsolin-like_dom_sf"/>
</dbReference>
<reference evidence="2 3" key="2">
    <citation type="submission" date="2024-07" db="EMBL/GenBank/DDBJ databases">
        <authorList>
            <person name="Akdeniz Z."/>
        </authorList>
    </citation>
    <scope>NUCLEOTIDE SEQUENCE [LARGE SCALE GENOMIC DNA]</scope>
</reference>
<evidence type="ECO:0000313" key="3">
    <source>
        <dbReference type="Proteomes" id="UP001642409"/>
    </source>
</evidence>
<dbReference type="Proteomes" id="UP001642409">
    <property type="component" value="Unassembled WGS sequence"/>
</dbReference>
<dbReference type="GO" id="GO:0008270">
    <property type="term" value="F:zinc ion binding"/>
    <property type="evidence" value="ECO:0007669"/>
    <property type="project" value="InterPro"/>
</dbReference>
<dbReference type="GO" id="GO:0030127">
    <property type="term" value="C:COPII vesicle coat"/>
    <property type="evidence" value="ECO:0007669"/>
    <property type="project" value="InterPro"/>
</dbReference>
<dbReference type="EMBL" id="CAXDID020000551">
    <property type="protein sequence ID" value="CAL6102056.1"/>
    <property type="molecule type" value="Genomic_DNA"/>
</dbReference>
<dbReference type="Gene3D" id="2.60.40.1670">
    <property type="entry name" value="beta-sandwich domain of Sec23/24"/>
    <property type="match status" value="1"/>
</dbReference>
<dbReference type="Gene3D" id="1.20.120.730">
    <property type="entry name" value="Sec23/Sec24 helical domain"/>
    <property type="match status" value="1"/>
</dbReference>
<evidence type="ECO:0000313" key="2">
    <source>
        <dbReference type="EMBL" id="CAL6102056.1"/>
    </source>
</evidence>
<keyword evidence="3" id="KW-1185">Reference proteome</keyword>
<dbReference type="GO" id="GO:0090110">
    <property type="term" value="P:COPII-coated vesicle cargo loading"/>
    <property type="evidence" value="ECO:0007669"/>
    <property type="project" value="TreeGrafter"/>
</dbReference>
<dbReference type="Gene3D" id="3.40.50.410">
    <property type="entry name" value="von Willebrand factor, type A domain"/>
    <property type="match status" value="1"/>
</dbReference>
<dbReference type="Gene3D" id="2.30.30.380">
    <property type="entry name" value="Zn-finger domain of Sec23/24"/>
    <property type="match status" value="1"/>
</dbReference>
<proteinExistence type="predicted"/>
<dbReference type="PANTHER" id="PTHR13803">
    <property type="entry name" value="SEC24-RELATED PROTEIN"/>
    <property type="match status" value="1"/>
</dbReference>
<dbReference type="EMBL" id="CATOUU010000389">
    <property type="protein sequence ID" value="CAI9928258.1"/>
    <property type="molecule type" value="Genomic_DNA"/>
</dbReference>
<gene>
    <name evidence="1" type="ORF">HINF_LOCUS15903</name>
    <name evidence="2" type="ORF">HINF_LOCUS71485</name>
</gene>